<keyword evidence="1" id="KW-1133">Transmembrane helix</keyword>
<dbReference type="RefSeq" id="WP_072673696.1">
    <property type="nucleotide sequence ID" value="NZ_FRDF01000005.1"/>
</dbReference>
<keyword evidence="1" id="KW-0812">Transmembrane</keyword>
<feature type="transmembrane region" description="Helical" evidence="1">
    <location>
        <begin position="23"/>
        <end position="44"/>
    </location>
</feature>
<accession>A0A1M7S7A5</accession>
<evidence type="ECO:0000313" key="3">
    <source>
        <dbReference type="Proteomes" id="UP000184391"/>
    </source>
</evidence>
<keyword evidence="3" id="KW-1185">Reference proteome</keyword>
<reference evidence="3" key="1">
    <citation type="submission" date="2016-12" db="EMBL/GenBank/DDBJ databases">
        <authorList>
            <person name="Varghese N."/>
            <person name="Submissions S."/>
        </authorList>
    </citation>
    <scope>NUCLEOTIDE SEQUENCE [LARGE SCALE GENOMIC DNA]</scope>
    <source>
        <strain evidence="3">DSM 11032</strain>
    </source>
</reference>
<feature type="transmembrane region" description="Helical" evidence="1">
    <location>
        <begin position="129"/>
        <end position="146"/>
    </location>
</feature>
<feature type="transmembrane region" description="Helical" evidence="1">
    <location>
        <begin position="64"/>
        <end position="85"/>
    </location>
</feature>
<dbReference type="AlphaFoldDB" id="A0A1M7S7A5"/>
<evidence type="ECO:0000256" key="1">
    <source>
        <dbReference type="SAM" id="Phobius"/>
    </source>
</evidence>
<feature type="transmembrane region" description="Helical" evidence="1">
    <location>
        <begin position="97"/>
        <end position="117"/>
    </location>
</feature>
<dbReference type="EMBL" id="FRDF01000005">
    <property type="protein sequence ID" value="SHN54341.1"/>
    <property type="molecule type" value="Genomic_DNA"/>
</dbReference>
<organism evidence="2 3">
    <name type="scientific">Erythrobacter sanguineus</name>
    <dbReference type="NCBI Taxonomy" id="198312"/>
    <lineage>
        <taxon>Bacteria</taxon>
        <taxon>Pseudomonadati</taxon>
        <taxon>Pseudomonadota</taxon>
        <taxon>Alphaproteobacteria</taxon>
        <taxon>Sphingomonadales</taxon>
        <taxon>Erythrobacteraceae</taxon>
        <taxon>Erythrobacter/Porphyrobacter group</taxon>
        <taxon>Erythrobacter</taxon>
    </lineage>
</organism>
<dbReference type="STRING" id="198312.SAMN02745193_01156"/>
<dbReference type="OrthoDB" id="7391789at2"/>
<name>A0A1M7S7A5_9SPHN</name>
<sequence length="150" mass="16346">MIFASKTPLGPGEARSIKRRRRYVIYLAFSSVVGMIAGFAAGYFDHGDGNLLAGDWDLLRLPPALSVLIAIMLLAGFLAIPLYGFRLADDYQREHGLVSYAGGFLAVMAGFPTWTALHAGGFVPPPHAFGIFAIGFVSMSLSYLYARWRL</sequence>
<protein>
    <submittedName>
        <fullName evidence="2">Uncharacterized protein</fullName>
    </submittedName>
</protein>
<dbReference type="Proteomes" id="UP000184391">
    <property type="component" value="Unassembled WGS sequence"/>
</dbReference>
<keyword evidence="1" id="KW-0472">Membrane</keyword>
<proteinExistence type="predicted"/>
<evidence type="ECO:0000313" key="2">
    <source>
        <dbReference type="EMBL" id="SHN54341.1"/>
    </source>
</evidence>
<gene>
    <name evidence="2" type="ORF">SAMN02745193_01156</name>
</gene>